<feature type="transmembrane region" description="Helical" evidence="1">
    <location>
        <begin position="32"/>
        <end position="51"/>
    </location>
</feature>
<keyword evidence="1" id="KW-0472">Membrane</keyword>
<evidence type="ECO:0000256" key="1">
    <source>
        <dbReference type="SAM" id="Phobius"/>
    </source>
</evidence>
<gene>
    <name evidence="2" type="ORF">H8S34_06735</name>
</gene>
<name>A0ABR7HSM9_9FIRM</name>
<dbReference type="RefSeq" id="WP_186963398.1">
    <property type="nucleotide sequence ID" value="NZ_JACOPR010000003.1"/>
</dbReference>
<sequence>MIFVYIIPVYVILAAILIAIGGIYHIVTEMYVLLFTITTFLTVIGGIYTFFVSISKAVATKRVYLLLPGVLFLVFGAFATSVFKQSLCLSQRWLESVSLETLGTLTIHKNAVFLWSILAAVVLSLLFAVFFRKSYQTPKTGSSVLFSLLSCLILIVPVFAVHGYAEHAYYEQNSTSYEQVYTVKETVAVKRYVNESYRGSMLTVQGGDDLIRMLFPQKLEKGETVYGEAYQSGDILVFNDDHVIGEVPSEYLEPQ</sequence>
<keyword evidence="1" id="KW-1133">Transmembrane helix</keyword>
<feature type="transmembrane region" description="Helical" evidence="1">
    <location>
        <begin position="143"/>
        <end position="165"/>
    </location>
</feature>
<evidence type="ECO:0000313" key="3">
    <source>
        <dbReference type="Proteomes" id="UP000660021"/>
    </source>
</evidence>
<feature type="transmembrane region" description="Helical" evidence="1">
    <location>
        <begin position="7"/>
        <end position="26"/>
    </location>
</feature>
<evidence type="ECO:0000313" key="2">
    <source>
        <dbReference type="EMBL" id="MBC5730528.1"/>
    </source>
</evidence>
<feature type="transmembrane region" description="Helical" evidence="1">
    <location>
        <begin position="63"/>
        <end position="83"/>
    </location>
</feature>
<proteinExistence type="predicted"/>
<feature type="transmembrane region" description="Helical" evidence="1">
    <location>
        <begin position="112"/>
        <end position="131"/>
    </location>
</feature>
<dbReference type="EMBL" id="JACOPR010000003">
    <property type="protein sequence ID" value="MBC5730528.1"/>
    <property type="molecule type" value="Genomic_DNA"/>
</dbReference>
<comment type="caution">
    <text evidence="2">The sequence shown here is derived from an EMBL/GenBank/DDBJ whole genome shotgun (WGS) entry which is preliminary data.</text>
</comment>
<accession>A0ABR7HSM9</accession>
<organism evidence="2 3">
    <name type="scientific">Pseudoflavonifractor hominis</name>
    <dbReference type="NCBI Taxonomy" id="2763059"/>
    <lineage>
        <taxon>Bacteria</taxon>
        <taxon>Bacillati</taxon>
        <taxon>Bacillota</taxon>
        <taxon>Clostridia</taxon>
        <taxon>Eubacteriales</taxon>
        <taxon>Oscillospiraceae</taxon>
        <taxon>Pseudoflavonifractor</taxon>
    </lineage>
</organism>
<reference evidence="2 3" key="1">
    <citation type="submission" date="2020-08" db="EMBL/GenBank/DDBJ databases">
        <title>Genome public.</title>
        <authorList>
            <person name="Liu C."/>
            <person name="Sun Q."/>
        </authorList>
    </citation>
    <scope>NUCLEOTIDE SEQUENCE [LARGE SCALE GENOMIC DNA]</scope>
    <source>
        <strain evidence="2 3">New-38</strain>
    </source>
</reference>
<protein>
    <submittedName>
        <fullName evidence="2">Uncharacterized protein</fullName>
    </submittedName>
</protein>
<keyword evidence="3" id="KW-1185">Reference proteome</keyword>
<dbReference type="Proteomes" id="UP000660021">
    <property type="component" value="Unassembled WGS sequence"/>
</dbReference>
<keyword evidence="1" id="KW-0812">Transmembrane</keyword>